<feature type="region of interest" description="Disordered" evidence="2">
    <location>
        <begin position="221"/>
        <end position="278"/>
    </location>
</feature>
<dbReference type="SUPFAM" id="SSF56672">
    <property type="entry name" value="DNA/RNA polymerases"/>
    <property type="match status" value="1"/>
</dbReference>
<dbReference type="InterPro" id="IPR036691">
    <property type="entry name" value="Endo/exonu/phosph_ase_sf"/>
</dbReference>
<comment type="caution">
    <text evidence="6">The sequence shown here is derived from an EMBL/GenBank/DDBJ whole genome shotgun (WGS) entry which is preliminary data.</text>
</comment>
<name>A0A226DA57_FOLCA</name>
<dbReference type="InterPro" id="IPR000477">
    <property type="entry name" value="RT_dom"/>
</dbReference>
<feature type="region of interest" description="Disordered" evidence="2">
    <location>
        <begin position="1"/>
        <end position="41"/>
    </location>
</feature>
<dbReference type="GO" id="GO:0008270">
    <property type="term" value="F:zinc ion binding"/>
    <property type="evidence" value="ECO:0007669"/>
    <property type="project" value="UniProtKB-KW"/>
</dbReference>
<dbReference type="InterPro" id="IPR013783">
    <property type="entry name" value="Ig-like_fold"/>
</dbReference>
<dbReference type="GO" id="GO:0071897">
    <property type="term" value="P:DNA biosynthetic process"/>
    <property type="evidence" value="ECO:0007669"/>
    <property type="project" value="UniProtKB-ARBA"/>
</dbReference>
<keyword evidence="1" id="KW-0479">Metal-binding</keyword>
<dbReference type="OrthoDB" id="1687175at2759"/>
<dbReference type="InterPro" id="IPR001878">
    <property type="entry name" value="Znf_CCHC"/>
</dbReference>
<feature type="compositionally biased region" description="Polar residues" evidence="2">
    <location>
        <begin position="24"/>
        <end position="41"/>
    </location>
</feature>
<dbReference type="PROSITE" id="PS50878">
    <property type="entry name" value="RT_POL"/>
    <property type="match status" value="1"/>
</dbReference>
<dbReference type="PANTHER" id="PTHR31635:SF196">
    <property type="entry name" value="REVERSE TRANSCRIPTASE DOMAIN-CONTAINING PROTEIN-RELATED"/>
    <property type="match status" value="1"/>
</dbReference>
<dbReference type="Gene3D" id="3.60.10.10">
    <property type="entry name" value="Endonuclease/exonuclease/phosphatase"/>
    <property type="match status" value="1"/>
</dbReference>
<dbReference type="PROSITE" id="PS50158">
    <property type="entry name" value="ZF_CCHC"/>
    <property type="match status" value="1"/>
</dbReference>
<evidence type="ECO:0000313" key="6">
    <source>
        <dbReference type="EMBL" id="OXA42099.1"/>
    </source>
</evidence>
<feature type="compositionally biased region" description="Polar residues" evidence="2">
    <location>
        <begin position="239"/>
        <end position="278"/>
    </location>
</feature>
<keyword evidence="1" id="KW-0862">Zinc</keyword>
<evidence type="ECO:0000259" key="4">
    <source>
        <dbReference type="PROSITE" id="PS50835"/>
    </source>
</evidence>
<evidence type="ECO:0000256" key="1">
    <source>
        <dbReference type="PROSITE-ProRule" id="PRU00047"/>
    </source>
</evidence>
<keyword evidence="1" id="KW-0863">Zinc-finger</keyword>
<evidence type="ECO:0000256" key="2">
    <source>
        <dbReference type="SAM" id="MobiDB-lite"/>
    </source>
</evidence>
<dbReference type="CDD" id="cd01650">
    <property type="entry name" value="RT_nLTR_like"/>
    <property type="match status" value="1"/>
</dbReference>
<feature type="domain" description="CCHC-type" evidence="3">
    <location>
        <begin position="210"/>
        <end position="224"/>
    </location>
</feature>
<dbReference type="Proteomes" id="UP000198287">
    <property type="component" value="Unassembled WGS sequence"/>
</dbReference>
<reference evidence="6 7" key="1">
    <citation type="submission" date="2015-12" db="EMBL/GenBank/DDBJ databases">
        <title>The genome of Folsomia candida.</title>
        <authorList>
            <person name="Faddeeva A."/>
            <person name="Derks M.F."/>
            <person name="Anvar Y."/>
            <person name="Smit S."/>
            <person name="Van Straalen N."/>
            <person name="Roelofs D."/>
        </authorList>
    </citation>
    <scope>NUCLEOTIDE SEQUENCE [LARGE SCALE GENOMIC DNA]</scope>
    <source>
        <strain evidence="6 7">VU population</strain>
        <tissue evidence="6">Whole body</tissue>
    </source>
</reference>
<dbReference type="InterPro" id="IPR007110">
    <property type="entry name" value="Ig-like_dom"/>
</dbReference>
<evidence type="ECO:0000313" key="7">
    <source>
        <dbReference type="Proteomes" id="UP000198287"/>
    </source>
</evidence>
<dbReference type="Pfam" id="PF00078">
    <property type="entry name" value="RVT_1"/>
    <property type="match status" value="1"/>
</dbReference>
<dbReference type="PROSITE" id="PS50835">
    <property type="entry name" value="IG_LIKE"/>
    <property type="match status" value="1"/>
</dbReference>
<dbReference type="PANTHER" id="PTHR31635">
    <property type="entry name" value="REVERSE TRANSCRIPTASE DOMAIN-CONTAINING PROTEIN-RELATED"/>
    <property type="match status" value="1"/>
</dbReference>
<feature type="domain" description="Reverse transcriptase" evidence="5">
    <location>
        <begin position="589"/>
        <end position="855"/>
    </location>
</feature>
<proteinExistence type="predicted"/>
<organism evidence="6 7">
    <name type="scientific">Folsomia candida</name>
    <name type="common">Springtail</name>
    <dbReference type="NCBI Taxonomy" id="158441"/>
    <lineage>
        <taxon>Eukaryota</taxon>
        <taxon>Metazoa</taxon>
        <taxon>Ecdysozoa</taxon>
        <taxon>Arthropoda</taxon>
        <taxon>Hexapoda</taxon>
        <taxon>Collembola</taxon>
        <taxon>Entomobryomorpha</taxon>
        <taxon>Isotomoidea</taxon>
        <taxon>Isotomidae</taxon>
        <taxon>Proisotominae</taxon>
        <taxon>Folsomia</taxon>
    </lineage>
</organism>
<feature type="domain" description="Ig-like" evidence="4">
    <location>
        <begin position="900"/>
        <end position="1012"/>
    </location>
</feature>
<dbReference type="EMBL" id="LNIX01000027">
    <property type="protein sequence ID" value="OXA42099.1"/>
    <property type="molecule type" value="Genomic_DNA"/>
</dbReference>
<sequence length="1055" mass="117537">MPNVEEDASMDLAEGNPADGLENSDLSQGKSFSQAVGSQGQTSAGINSAYGVVLRRIREVPLLDVLKGLSRFVDPKSITYADSLGPANWVIWLKDEASYNILLKADTLIFGDASLKVYAYANPIRRVIVRGVPPFLSDENLVQKLAKYGEIRGQISHENIYGADAQFAHIKSFTRTLNLAIPKGVKVPDTITIKASDTNYKLLVQIGAKKCFKCNKKGHVSSKCTAQPKKNAANENPELPSNGSRIPLPSNSNTVLPSDTGASPLSSGDQFFEARSSTSSLKRRRGVESCEGSGEDVFECDTDGSFSLDKSSSQPRTKRVRAKASKPQKIRQEIFITTKIPQDLEVVLEEVSCTIPSSESALRTKFASLLSQREVTAAPSCDGIYMLGDWNFVVDSNRDRFGNIENRKSLAKLFQTLIQSNGFFDTYRHLRPQGKDVTFVCRMNGTSASVSRSEIFTKFIDNVEAAIRGVGVCSDFPDRKITTVHNGITVGEALCDLPSDQRLKLVWNFFREKFSSPSINLSGLDLFMAQMPKINFPEFLDNALSENEILESITKSPNNKAPGLDGLPYEFYKVFSIQFSKILSLVAKLSCEEGKFPKSCRSSVATLIFKANDPKDLKNYRTISLTNSDYKIISSAIKSRINTTLPSVIGPWQTCGVKGRSIFDNLSFIRDNFQSCELEGLLFSLDQEAAYDRVSHEYRYRVLHNFGYPQKIINYIRLLHTDFSLVISVGSDLTSPISFRVGLKQGDPIASALYCLAIEPFLFNLDNKLRDSGPSAWRRHPNIYLSAYADDTNALLGNQNQISIVVSEYTKFSAFSSSKLNSNKSNILILGAYNLQVPVEFPVVSDGLKILGIYFGRERCDCQMHFLREYLLLAKEIDISHDVVCDSPLEFRGKELSSLPRRSESPCPLEPMGFLSTVTEDKITVHCFIEGMQAPVIQWWQGKNYTDNVLKSQPGISIETVILPRREGQTHRTNYESRLEILGNSSAYKHTWTFWCTAENEEGNAIQKITLSPPKAQARINIYTNRTKIISEEAHPPTLPDRENVSKTEFVQTPL</sequence>
<evidence type="ECO:0000259" key="3">
    <source>
        <dbReference type="PROSITE" id="PS50158"/>
    </source>
</evidence>
<evidence type="ECO:0000259" key="5">
    <source>
        <dbReference type="PROSITE" id="PS50878"/>
    </source>
</evidence>
<dbReference type="SMART" id="SM00343">
    <property type="entry name" value="ZnF_C2HC"/>
    <property type="match status" value="1"/>
</dbReference>
<dbReference type="AlphaFoldDB" id="A0A226DA57"/>
<dbReference type="Gene3D" id="2.60.40.10">
    <property type="entry name" value="Immunoglobulins"/>
    <property type="match status" value="1"/>
</dbReference>
<accession>A0A226DA57</accession>
<gene>
    <name evidence="6" type="ORF">Fcan01_23168</name>
</gene>
<feature type="compositionally biased region" description="Basic and acidic residues" evidence="2">
    <location>
        <begin position="1032"/>
        <end position="1046"/>
    </location>
</feature>
<dbReference type="GO" id="GO:0003676">
    <property type="term" value="F:nucleic acid binding"/>
    <property type="evidence" value="ECO:0007669"/>
    <property type="project" value="InterPro"/>
</dbReference>
<protein>
    <submittedName>
        <fullName evidence="6">LINE-1 retrotransposable element ORF2 protein</fullName>
    </submittedName>
</protein>
<feature type="region of interest" description="Disordered" evidence="2">
    <location>
        <begin position="1032"/>
        <end position="1055"/>
    </location>
</feature>
<keyword evidence="7" id="KW-1185">Reference proteome</keyword>
<dbReference type="Gene3D" id="4.10.60.10">
    <property type="entry name" value="Zinc finger, CCHC-type"/>
    <property type="match status" value="1"/>
</dbReference>
<dbReference type="InterPro" id="IPR043502">
    <property type="entry name" value="DNA/RNA_pol_sf"/>
</dbReference>